<proteinExistence type="predicted"/>
<dbReference type="EMBL" id="GECZ01012999">
    <property type="protein sequence ID" value="JAS56770.1"/>
    <property type="molecule type" value="Transcribed_RNA"/>
</dbReference>
<evidence type="ECO:0000313" key="2">
    <source>
        <dbReference type="EMBL" id="JAS56770.1"/>
    </source>
</evidence>
<protein>
    <submittedName>
        <fullName evidence="2">Uncharacterized protein</fullName>
    </submittedName>
</protein>
<organism evidence="2">
    <name type="scientific">Cuerna arida</name>
    <dbReference type="NCBI Taxonomy" id="1464854"/>
    <lineage>
        <taxon>Eukaryota</taxon>
        <taxon>Metazoa</taxon>
        <taxon>Ecdysozoa</taxon>
        <taxon>Arthropoda</taxon>
        <taxon>Hexapoda</taxon>
        <taxon>Insecta</taxon>
        <taxon>Pterygota</taxon>
        <taxon>Neoptera</taxon>
        <taxon>Paraneoptera</taxon>
        <taxon>Hemiptera</taxon>
        <taxon>Auchenorrhyncha</taxon>
        <taxon>Membracoidea</taxon>
        <taxon>Cicadellidae</taxon>
        <taxon>Cicadellinae</taxon>
        <taxon>Proconiini</taxon>
        <taxon>Cuerna</taxon>
    </lineage>
</organism>
<feature type="non-terminal residue" evidence="2">
    <location>
        <position position="1"/>
    </location>
</feature>
<reference evidence="2" key="1">
    <citation type="submission" date="2015-11" db="EMBL/GenBank/DDBJ databases">
        <title>De novo transcriptome assembly of four potential Pierce s Disease insect vectors from Arizona vineyards.</title>
        <authorList>
            <person name="Tassone E.E."/>
        </authorList>
    </citation>
    <scope>NUCLEOTIDE SEQUENCE</scope>
</reference>
<name>A0A1B6G2V1_9HEMI</name>
<gene>
    <name evidence="2" type="ORF">g.2553</name>
</gene>
<evidence type="ECO:0000256" key="1">
    <source>
        <dbReference type="SAM" id="MobiDB-lite"/>
    </source>
</evidence>
<dbReference type="AlphaFoldDB" id="A0A1B6G2V1"/>
<feature type="non-terminal residue" evidence="2">
    <location>
        <position position="101"/>
    </location>
</feature>
<accession>A0A1B6G2V1</accession>
<sequence>INYRPFLKITQQFSANKPRLGSDAVQKRQTFRRRPRFGRSRNSCGTSENRKQKMFGAKDKPELTLWSNRDVESMAAYAGTCPVFFDLVTELDSKSCPIPKQ</sequence>
<feature type="region of interest" description="Disordered" evidence="1">
    <location>
        <begin position="35"/>
        <end position="54"/>
    </location>
</feature>